<dbReference type="InterPro" id="IPR036259">
    <property type="entry name" value="MFS_trans_sf"/>
</dbReference>
<evidence type="ECO:0000313" key="3">
    <source>
        <dbReference type="Proteomes" id="UP000322983"/>
    </source>
</evidence>
<evidence type="ECO:0000313" key="2">
    <source>
        <dbReference type="EMBL" id="BBG23038.1"/>
    </source>
</evidence>
<protein>
    <recommendedName>
        <fullName evidence="4">Major facilitator superfamily (MFS) profile domain-containing protein</fullName>
    </recommendedName>
</protein>
<evidence type="ECO:0000256" key="1">
    <source>
        <dbReference type="SAM" id="Phobius"/>
    </source>
</evidence>
<dbReference type="SUPFAM" id="SSF103473">
    <property type="entry name" value="MFS general substrate transporter"/>
    <property type="match status" value="1"/>
</dbReference>
<dbReference type="KEGG" id="step:IC006_0322"/>
<gene>
    <name evidence="2" type="ORF">IC006_0322</name>
</gene>
<feature type="transmembrane region" description="Helical" evidence="1">
    <location>
        <begin position="108"/>
        <end position="129"/>
    </location>
</feature>
<proteinExistence type="predicted"/>
<keyword evidence="1" id="KW-1133">Transmembrane helix</keyword>
<evidence type="ECO:0008006" key="4">
    <source>
        <dbReference type="Google" id="ProtNLM"/>
    </source>
</evidence>
<dbReference type="Proteomes" id="UP000322983">
    <property type="component" value="Chromosome"/>
</dbReference>
<feature type="transmembrane region" description="Helical" evidence="1">
    <location>
        <begin position="82"/>
        <end position="102"/>
    </location>
</feature>
<keyword evidence="1" id="KW-0472">Membrane</keyword>
<dbReference type="GeneID" id="41714202"/>
<keyword evidence="3" id="KW-1185">Reference proteome</keyword>
<dbReference type="AlphaFoldDB" id="A0A510DS87"/>
<accession>A0A510DS87</accession>
<feature type="transmembrane region" description="Helical" evidence="1">
    <location>
        <begin position="50"/>
        <end position="70"/>
    </location>
</feature>
<organism evidence="2 3">
    <name type="scientific">Sulfuracidifex tepidarius</name>
    <dbReference type="NCBI Taxonomy" id="1294262"/>
    <lineage>
        <taxon>Archaea</taxon>
        <taxon>Thermoproteota</taxon>
        <taxon>Thermoprotei</taxon>
        <taxon>Sulfolobales</taxon>
        <taxon>Sulfolobaceae</taxon>
        <taxon>Sulfuracidifex</taxon>
    </lineage>
</organism>
<reference evidence="2 3" key="1">
    <citation type="journal article" date="2020" name="Int. J. Syst. Evol. Microbiol.">
        <title>Sulfuracidifex tepidarius gen. nov., sp. nov. and transfer of Sulfolobus metallicus Huber and Stetter 1992 to the genus Sulfuracidifex as Sulfuracidifex metallicus comb. nov.</title>
        <authorList>
            <person name="Itoh T."/>
            <person name="Miura T."/>
            <person name="Sakai H.D."/>
            <person name="Kato S."/>
            <person name="Ohkuma M."/>
            <person name="Takashina T."/>
        </authorList>
    </citation>
    <scope>NUCLEOTIDE SEQUENCE [LARGE SCALE GENOMIC DNA]</scope>
    <source>
        <strain evidence="2 3">IC-006</strain>
    </source>
</reference>
<sequence length="130" mass="14002">MPSWTWLIDKGRKLSQTLSLVSLILVLSLFVALRNVIPDTSLFVLISTYYFVYNIGTHTIIGTGLPAIELTPSKLRGMIQGFVVAIAKTGGAIGTLIFPLLVHDYGLIGAFITLNNYLLGDVAPILVGLA</sequence>
<dbReference type="Gene3D" id="1.20.1250.20">
    <property type="entry name" value="MFS general substrate transporter like domains"/>
    <property type="match status" value="1"/>
</dbReference>
<dbReference type="EMBL" id="AP018929">
    <property type="protein sequence ID" value="BBG23038.1"/>
    <property type="molecule type" value="Genomic_DNA"/>
</dbReference>
<keyword evidence="1" id="KW-0812">Transmembrane</keyword>
<name>A0A510DS87_9CREN</name>
<dbReference type="STRING" id="1294262.GCA_001316085_02807"/>
<dbReference type="RefSeq" id="WP_149528247.1">
    <property type="nucleotide sequence ID" value="NZ_AP018929.1"/>
</dbReference>